<organism evidence="2 3">
    <name type="scientific">Halarsenatibacter silvermanii</name>
    <dbReference type="NCBI Taxonomy" id="321763"/>
    <lineage>
        <taxon>Bacteria</taxon>
        <taxon>Bacillati</taxon>
        <taxon>Bacillota</taxon>
        <taxon>Clostridia</taxon>
        <taxon>Halanaerobiales</taxon>
        <taxon>Halarsenatibacteraceae</taxon>
        <taxon>Halarsenatibacter</taxon>
    </lineage>
</organism>
<dbReference type="SUPFAM" id="SSF47781">
    <property type="entry name" value="RuvA domain 2-like"/>
    <property type="match status" value="1"/>
</dbReference>
<keyword evidence="3" id="KW-1185">Reference proteome</keyword>
<feature type="domain" description="Helix-hairpin-helix DNA-binding motif class 1" evidence="1">
    <location>
        <begin position="40"/>
        <end position="59"/>
    </location>
</feature>
<sequence length="159" mass="18135">MIDLNSADRKKLIEVRGIGPVTAERIISYRQQNNGFTELDELKNIKGIGDATFADIRSGLDLSSDKVSETEKTEGVEIEFDPDQVGIEQPSEVHLVGDMNEWNPADKTYSLKKDSDGIWRNEFELDPGTEYKIMYDSTDWDEDKHIGFYGENLKVEKQK</sequence>
<reference evidence="2 3" key="1">
    <citation type="submission" date="2016-10" db="EMBL/GenBank/DDBJ databases">
        <authorList>
            <person name="de Groot N.N."/>
        </authorList>
    </citation>
    <scope>NUCLEOTIDE SEQUENCE [LARGE SCALE GENOMIC DNA]</scope>
    <source>
        <strain evidence="2 3">SLAS-1</strain>
    </source>
</reference>
<dbReference type="SUPFAM" id="SSF81296">
    <property type="entry name" value="E set domains"/>
    <property type="match status" value="1"/>
</dbReference>
<dbReference type="GO" id="GO:0006281">
    <property type="term" value="P:DNA repair"/>
    <property type="evidence" value="ECO:0007669"/>
    <property type="project" value="InterPro"/>
</dbReference>
<evidence type="ECO:0000313" key="2">
    <source>
        <dbReference type="EMBL" id="SDM12627.1"/>
    </source>
</evidence>
<dbReference type="Proteomes" id="UP000199476">
    <property type="component" value="Unassembled WGS sequence"/>
</dbReference>
<dbReference type="PANTHER" id="PTHR21180:SF32">
    <property type="entry name" value="ENDONUCLEASE_EXONUCLEASE_PHOSPHATASE FAMILY DOMAIN-CONTAINING PROTEIN 1"/>
    <property type="match status" value="1"/>
</dbReference>
<dbReference type="GO" id="GO:0015628">
    <property type="term" value="P:protein secretion by the type II secretion system"/>
    <property type="evidence" value="ECO:0007669"/>
    <property type="project" value="TreeGrafter"/>
</dbReference>
<proteinExistence type="predicted"/>
<dbReference type="GO" id="GO:0015627">
    <property type="term" value="C:type II protein secretion system complex"/>
    <property type="evidence" value="ECO:0007669"/>
    <property type="project" value="TreeGrafter"/>
</dbReference>
<dbReference type="PANTHER" id="PTHR21180">
    <property type="entry name" value="ENDONUCLEASE/EXONUCLEASE/PHOSPHATASE FAMILY DOMAIN-CONTAINING PROTEIN 1"/>
    <property type="match status" value="1"/>
</dbReference>
<dbReference type="Gene3D" id="1.10.150.320">
    <property type="entry name" value="Photosystem II 12 kDa extrinsic protein"/>
    <property type="match status" value="1"/>
</dbReference>
<dbReference type="OrthoDB" id="9790239at2"/>
<dbReference type="InterPro" id="IPR003583">
    <property type="entry name" value="Hlx-hairpin-Hlx_DNA-bd_motif"/>
</dbReference>
<evidence type="ECO:0000259" key="1">
    <source>
        <dbReference type="SMART" id="SM00278"/>
    </source>
</evidence>
<dbReference type="InterPro" id="IPR014756">
    <property type="entry name" value="Ig_E-set"/>
</dbReference>
<protein>
    <submittedName>
        <fullName evidence="2">Competence protein ComEA helix-hairpin-helix repeat region</fullName>
    </submittedName>
</protein>
<dbReference type="GO" id="GO:0003677">
    <property type="term" value="F:DNA binding"/>
    <property type="evidence" value="ECO:0007669"/>
    <property type="project" value="InterPro"/>
</dbReference>
<dbReference type="InterPro" id="IPR051675">
    <property type="entry name" value="Endo/Exo/Phosphatase_dom_1"/>
</dbReference>
<feature type="domain" description="Helix-hairpin-helix DNA-binding motif class 1" evidence="1">
    <location>
        <begin position="10"/>
        <end position="29"/>
    </location>
</feature>
<evidence type="ECO:0000313" key="3">
    <source>
        <dbReference type="Proteomes" id="UP000199476"/>
    </source>
</evidence>
<dbReference type="InterPro" id="IPR010994">
    <property type="entry name" value="RuvA_2-like"/>
</dbReference>
<dbReference type="AlphaFoldDB" id="A0A1G9QPX9"/>
<dbReference type="EMBL" id="FNGO01000017">
    <property type="protein sequence ID" value="SDM12627.1"/>
    <property type="molecule type" value="Genomic_DNA"/>
</dbReference>
<dbReference type="Gene3D" id="2.60.40.10">
    <property type="entry name" value="Immunoglobulins"/>
    <property type="match status" value="1"/>
</dbReference>
<name>A0A1G9QPX9_9FIRM</name>
<dbReference type="STRING" id="321763.SAMN04488692_11751"/>
<dbReference type="RefSeq" id="WP_159429891.1">
    <property type="nucleotide sequence ID" value="NZ_FNGO01000017.1"/>
</dbReference>
<dbReference type="InterPro" id="IPR013783">
    <property type="entry name" value="Ig-like_fold"/>
</dbReference>
<accession>A0A1G9QPX9</accession>
<gene>
    <name evidence="2" type="ORF">SAMN04488692_11751</name>
</gene>
<dbReference type="SMART" id="SM00278">
    <property type="entry name" value="HhH1"/>
    <property type="match status" value="2"/>
</dbReference>
<dbReference type="Pfam" id="PF12836">
    <property type="entry name" value="HHH_3"/>
    <property type="match status" value="1"/>
</dbReference>